<sequence>MDRCCFCINLKAGVIIISLLGIVFGIYNGAANIVYYIRNNKAWRITQ</sequence>
<dbReference type="AlphaFoldDB" id="A0A9N8ZGU8"/>
<organism evidence="2 3">
    <name type="scientific">Acaulospora morrowiae</name>
    <dbReference type="NCBI Taxonomy" id="94023"/>
    <lineage>
        <taxon>Eukaryota</taxon>
        <taxon>Fungi</taxon>
        <taxon>Fungi incertae sedis</taxon>
        <taxon>Mucoromycota</taxon>
        <taxon>Glomeromycotina</taxon>
        <taxon>Glomeromycetes</taxon>
        <taxon>Diversisporales</taxon>
        <taxon>Acaulosporaceae</taxon>
        <taxon>Acaulospora</taxon>
    </lineage>
</organism>
<evidence type="ECO:0000256" key="1">
    <source>
        <dbReference type="SAM" id="Phobius"/>
    </source>
</evidence>
<feature type="transmembrane region" description="Helical" evidence="1">
    <location>
        <begin position="12"/>
        <end position="37"/>
    </location>
</feature>
<dbReference type="OrthoDB" id="2340358at2759"/>
<proteinExistence type="predicted"/>
<name>A0A9N8ZGU8_9GLOM</name>
<protein>
    <submittedName>
        <fullName evidence="2">11216_t:CDS:1</fullName>
    </submittedName>
</protein>
<evidence type="ECO:0000313" key="2">
    <source>
        <dbReference type="EMBL" id="CAG8492658.1"/>
    </source>
</evidence>
<keyword evidence="3" id="KW-1185">Reference proteome</keyword>
<dbReference type="EMBL" id="CAJVPV010001286">
    <property type="protein sequence ID" value="CAG8492658.1"/>
    <property type="molecule type" value="Genomic_DNA"/>
</dbReference>
<keyword evidence="1" id="KW-1133">Transmembrane helix</keyword>
<evidence type="ECO:0000313" key="3">
    <source>
        <dbReference type="Proteomes" id="UP000789342"/>
    </source>
</evidence>
<accession>A0A9N8ZGU8</accession>
<keyword evidence="1" id="KW-0472">Membrane</keyword>
<gene>
    <name evidence="2" type="ORF">AMORRO_LOCUS2852</name>
</gene>
<reference evidence="2" key="1">
    <citation type="submission" date="2021-06" db="EMBL/GenBank/DDBJ databases">
        <authorList>
            <person name="Kallberg Y."/>
            <person name="Tangrot J."/>
            <person name="Rosling A."/>
        </authorList>
    </citation>
    <scope>NUCLEOTIDE SEQUENCE</scope>
    <source>
        <strain evidence="2">CL551</strain>
    </source>
</reference>
<comment type="caution">
    <text evidence="2">The sequence shown here is derived from an EMBL/GenBank/DDBJ whole genome shotgun (WGS) entry which is preliminary data.</text>
</comment>
<dbReference type="Proteomes" id="UP000789342">
    <property type="component" value="Unassembled WGS sequence"/>
</dbReference>
<keyword evidence="1" id="KW-0812">Transmembrane</keyword>